<evidence type="ECO:0000313" key="1">
    <source>
        <dbReference type="EMBL" id="AEI38944.1"/>
    </source>
</evidence>
<dbReference type="AlphaFoldDB" id="F8FNA7"/>
<proteinExistence type="predicted"/>
<dbReference type="KEGG" id="pms:KNP414_00319"/>
<dbReference type="EMBL" id="CP002869">
    <property type="protein sequence ID" value="AEI38944.1"/>
    <property type="molecule type" value="Genomic_DNA"/>
</dbReference>
<protein>
    <submittedName>
        <fullName evidence="1">Uncharacterized protein</fullName>
    </submittedName>
</protein>
<name>F8FNA7_PAEMK</name>
<accession>F8FNA7</accession>
<dbReference type="Proteomes" id="UP000006620">
    <property type="component" value="Chromosome"/>
</dbReference>
<sequence length="45" mass="5436">MPREPVLSKSVPFLRGVAEQQIWEYPLEIEGGIWRMMSNKKYDYY</sequence>
<dbReference type="HOGENOM" id="CLU_3202866_0_0_9"/>
<gene>
    <name evidence="1" type="ordered locus">KNP414_00319</name>
</gene>
<dbReference type="PATRIC" id="fig|1036673.3.peg.276"/>
<organism evidence="1 2">
    <name type="scientific">Paenibacillus mucilaginosus (strain KNP414)</name>
    <dbReference type="NCBI Taxonomy" id="1036673"/>
    <lineage>
        <taxon>Bacteria</taxon>
        <taxon>Bacillati</taxon>
        <taxon>Bacillota</taxon>
        <taxon>Bacilli</taxon>
        <taxon>Bacillales</taxon>
        <taxon>Paenibacillaceae</taxon>
        <taxon>Paenibacillus</taxon>
    </lineage>
</organism>
<evidence type="ECO:0000313" key="2">
    <source>
        <dbReference type="Proteomes" id="UP000006620"/>
    </source>
</evidence>
<reference evidence="2" key="1">
    <citation type="submission" date="2011-06" db="EMBL/GenBank/DDBJ databases">
        <title>Complete genome sequence of Paenibacillus mucilaginosus KNP414.</title>
        <authorList>
            <person name="Wang J."/>
            <person name="Hu S."/>
            <person name="Hu X."/>
            <person name="Zhang B."/>
            <person name="Dong D."/>
            <person name="Zhang S."/>
            <person name="Zhao K."/>
            <person name="Wu D."/>
        </authorList>
    </citation>
    <scope>NUCLEOTIDE SEQUENCE [LARGE SCALE GENOMIC DNA]</scope>
    <source>
        <strain evidence="2">KNP414</strain>
    </source>
</reference>
<reference evidence="1 2" key="2">
    <citation type="journal article" date="2013" name="Genome Announc.">
        <title>Genome Sequence of Growth-Improving Paenibacillus mucilaginosus Strain KNP414.</title>
        <authorList>
            <person name="Lu J.J."/>
            <person name="Wang J.F."/>
            <person name="Hu X.F."/>
        </authorList>
    </citation>
    <scope>NUCLEOTIDE SEQUENCE [LARGE SCALE GENOMIC DNA]</scope>
    <source>
        <strain evidence="1 2">KNP414</strain>
    </source>
</reference>